<keyword evidence="2" id="KW-1133">Transmembrane helix</keyword>
<evidence type="ECO:0000313" key="3">
    <source>
        <dbReference type="EMBL" id="GAC95896.1"/>
    </source>
</evidence>
<dbReference type="AlphaFoldDB" id="R9P3H4"/>
<dbReference type="RefSeq" id="XP_012189483.1">
    <property type="nucleotide sequence ID" value="XM_012334093.1"/>
</dbReference>
<feature type="transmembrane region" description="Helical" evidence="2">
    <location>
        <begin position="46"/>
        <end position="67"/>
    </location>
</feature>
<dbReference type="HOGENOM" id="CLU_052833_0_0_1"/>
<feature type="compositionally biased region" description="Low complexity" evidence="1">
    <location>
        <begin position="142"/>
        <end position="151"/>
    </location>
</feature>
<organism evidence="3 4">
    <name type="scientific">Pseudozyma hubeiensis (strain SY62)</name>
    <name type="common">Yeast</name>
    <dbReference type="NCBI Taxonomy" id="1305764"/>
    <lineage>
        <taxon>Eukaryota</taxon>
        <taxon>Fungi</taxon>
        <taxon>Dikarya</taxon>
        <taxon>Basidiomycota</taxon>
        <taxon>Ustilaginomycotina</taxon>
        <taxon>Ustilaginomycetes</taxon>
        <taxon>Ustilaginales</taxon>
        <taxon>Ustilaginaceae</taxon>
        <taxon>Pseudozyma</taxon>
    </lineage>
</organism>
<feature type="region of interest" description="Disordered" evidence="1">
    <location>
        <begin position="267"/>
        <end position="306"/>
    </location>
</feature>
<evidence type="ECO:0000256" key="1">
    <source>
        <dbReference type="SAM" id="MobiDB-lite"/>
    </source>
</evidence>
<evidence type="ECO:0000256" key="2">
    <source>
        <dbReference type="SAM" id="Phobius"/>
    </source>
</evidence>
<evidence type="ECO:0000313" key="4">
    <source>
        <dbReference type="Proteomes" id="UP000014071"/>
    </source>
</evidence>
<name>R9P3H4_PSEHS</name>
<protein>
    <submittedName>
        <fullName evidence="3">Uncharacterized protein</fullName>
    </submittedName>
</protein>
<feature type="transmembrane region" description="Helical" evidence="2">
    <location>
        <begin position="79"/>
        <end position="100"/>
    </location>
</feature>
<feature type="region of interest" description="Disordered" evidence="1">
    <location>
        <begin position="142"/>
        <end position="170"/>
    </location>
</feature>
<keyword evidence="2" id="KW-0472">Membrane</keyword>
<dbReference type="Proteomes" id="UP000014071">
    <property type="component" value="Unassembled WGS sequence"/>
</dbReference>
<proteinExistence type="predicted"/>
<gene>
    <name evidence="3" type="ORF">PHSY_003474</name>
</gene>
<feature type="compositionally biased region" description="Basic residues" evidence="1">
    <location>
        <begin position="152"/>
        <end position="170"/>
    </location>
</feature>
<keyword evidence="2" id="KW-0812">Transmembrane</keyword>
<reference evidence="4" key="1">
    <citation type="journal article" date="2013" name="Genome Announc.">
        <title>Draft genome sequence of the basidiomycetous yeast-like fungus Pseudozyma hubeiensis SY62, which produces an abundant amount of the biosurfactant mannosylerythritol lipids.</title>
        <authorList>
            <person name="Konishi M."/>
            <person name="Hatada Y."/>
            <person name="Horiuchi J."/>
        </authorList>
    </citation>
    <scope>NUCLEOTIDE SEQUENCE [LARGE SCALE GENOMIC DNA]</scope>
    <source>
        <strain evidence="4">SY62</strain>
    </source>
</reference>
<keyword evidence="4" id="KW-1185">Reference proteome</keyword>
<dbReference type="OrthoDB" id="2502792at2759"/>
<accession>R9P3H4</accession>
<dbReference type="eggNOG" id="ENOG502SGX0">
    <property type="taxonomic scope" value="Eukaryota"/>
</dbReference>
<dbReference type="GeneID" id="24108762"/>
<dbReference type="EMBL" id="DF238799">
    <property type="protein sequence ID" value="GAC95896.1"/>
    <property type="molecule type" value="Genomic_DNA"/>
</dbReference>
<sequence length="330" mass="35914">MADAAQDASGLLHDLLSSVIPDPVFRVLAGFSNLIYTLLGSANNPASWSSTLLPPLITFFLAYFALLTAYRTVRSMLSLAWFGIKWGAIIGGLIAIWAWWTDNTDAINSTGTVPGRGGFFGQLNSLGPLMNTLYTQLPDLTTSGGSSASARNARRRQQRSSSTRRRTRANKRAFSFDANDDLADDLGAGYSAFADMFGRSSDTEPSDGGVDFGSLLRTVVTEGQRQGIDALSALRATGKVQDELRRFQQDPSGWFQGVGDRFRTTAGVEEGTAYNTRSRTRQQQQQRRRRRGDSNANANQGDSWWGNVASGVNDFFKRDPDEPVGGARSG</sequence>